<name>A0A9P3G811_9APHY</name>
<proteinExistence type="predicted"/>
<keyword evidence="4" id="KW-1185">Reference proteome</keyword>
<feature type="region of interest" description="Disordered" evidence="1">
    <location>
        <begin position="293"/>
        <end position="410"/>
    </location>
</feature>
<organism evidence="3 4">
    <name type="scientific">Phanerochaete sordida</name>
    <dbReference type="NCBI Taxonomy" id="48140"/>
    <lineage>
        <taxon>Eukaryota</taxon>
        <taxon>Fungi</taxon>
        <taxon>Dikarya</taxon>
        <taxon>Basidiomycota</taxon>
        <taxon>Agaricomycotina</taxon>
        <taxon>Agaricomycetes</taxon>
        <taxon>Polyporales</taxon>
        <taxon>Phanerochaetaceae</taxon>
        <taxon>Phanerochaete</taxon>
    </lineage>
</organism>
<sequence length="438" mass="47446">MNHTIVHIVTVASSSVWFAMSVAALCIAVIMPFTKRRLPPAAAAARLQVEASMFVRADSPSLFAPGQATVAVPKDGNYHIAVDQNAGVLRQSVVRRSTQAAITVIPPVSGAITIVAHPDCPTYAVTATLDPPAAAVEEAQEEGTDPTFSHFDSQVPPAASPMTSETMVPTGEASKKMSLPQRMSSIFRRTSKRSSSVGDKPKSPSIRERSLSPIRKLLPTSEPEEPATAHGRIPYVPNPDDREMFESKFVNPFKRKSRKNSASPEQPSSPPTTASMGHQRRRSLFAYLNKAVHAQDEAPRSPSPRRYTTSVFTSRSSVTSSGASSRRSYSFSSSSSASSRSPTFSERSTHRTQPYGAPYYAAMPVPATRPRSHTRRASSGGRGVELSPPISEREEPAETPRSSRRSSLRHVVVADADAAEAARKRRHRSITYSDGLVR</sequence>
<keyword evidence="2" id="KW-0812">Transmembrane</keyword>
<feature type="compositionally biased region" description="Polar residues" evidence="1">
    <location>
        <begin position="181"/>
        <end position="197"/>
    </location>
</feature>
<feature type="compositionally biased region" description="Low complexity" evidence="1">
    <location>
        <begin position="305"/>
        <end position="346"/>
    </location>
</feature>
<dbReference type="OrthoDB" id="10629587at2759"/>
<feature type="compositionally biased region" description="Basic and acidic residues" evidence="1">
    <location>
        <begin position="199"/>
        <end position="210"/>
    </location>
</feature>
<evidence type="ECO:0000256" key="1">
    <source>
        <dbReference type="SAM" id="MobiDB-lite"/>
    </source>
</evidence>
<comment type="caution">
    <text evidence="3">The sequence shown here is derived from an EMBL/GenBank/DDBJ whole genome shotgun (WGS) entry which is preliminary data.</text>
</comment>
<accession>A0A9P3G811</accession>
<gene>
    <name evidence="3" type="ORF">PsYK624_056210</name>
</gene>
<feature type="transmembrane region" description="Helical" evidence="2">
    <location>
        <begin position="6"/>
        <end position="30"/>
    </location>
</feature>
<feature type="region of interest" description="Disordered" evidence="1">
    <location>
        <begin position="137"/>
        <end position="279"/>
    </location>
</feature>
<keyword evidence="2" id="KW-1133">Transmembrane helix</keyword>
<protein>
    <submittedName>
        <fullName evidence="3">Uncharacterized protein</fullName>
    </submittedName>
</protein>
<evidence type="ECO:0000313" key="3">
    <source>
        <dbReference type="EMBL" id="GJE89519.1"/>
    </source>
</evidence>
<evidence type="ECO:0000256" key="2">
    <source>
        <dbReference type="SAM" id="Phobius"/>
    </source>
</evidence>
<reference evidence="3 4" key="1">
    <citation type="submission" date="2021-08" db="EMBL/GenBank/DDBJ databases">
        <title>Draft Genome Sequence of Phanerochaete sordida strain YK-624.</title>
        <authorList>
            <person name="Mori T."/>
            <person name="Dohra H."/>
            <person name="Suzuki T."/>
            <person name="Kawagishi H."/>
            <person name="Hirai H."/>
        </authorList>
    </citation>
    <scope>NUCLEOTIDE SEQUENCE [LARGE SCALE GENOMIC DNA]</scope>
    <source>
        <strain evidence="3 4">YK-624</strain>
    </source>
</reference>
<dbReference type="EMBL" id="BPQB01000013">
    <property type="protein sequence ID" value="GJE89519.1"/>
    <property type="molecule type" value="Genomic_DNA"/>
</dbReference>
<feature type="region of interest" description="Disordered" evidence="1">
    <location>
        <begin position="419"/>
        <end position="438"/>
    </location>
</feature>
<feature type="compositionally biased region" description="Polar residues" evidence="1">
    <location>
        <begin position="260"/>
        <end position="276"/>
    </location>
</feature>
<evidence type="ECO:0000313" key="4">
    <source>
        <dbReference type="Proteomes" id="UP000703269"/>
    </source>
</evidence>
<dbReference type="AlphaFoldDB" id="A0A9P3G811"/>
<dbReference type="Proteomes" id="UP000703269">
    <property type="component" value="Unassembled WGS sequence"/>
</dbReference>
<keyword evidence="2" id="KW-0472">Membrane</keyword>